<dbReference type="InterPro" id="IPR018357">
    <property type="entry name" value="Hexapep_transf_CS"/>
</dbReference>
<protein>
    <submittedName>
        <fullName evidence="5">Acetyltransferase-like isoleucine patch superfamily enzyme</fullName>
    </submittedName>
</protein>
<dbReference type="Proteomes" id="UP001138672">
    <property type="component" value="Unassembled WGS sequence"/>
</dbReference>
<evidence type="ECO:0000256" key="3">
    <source>
        <dbReference type="ARBA" id="ARBA00022737"/>
    </source>
</evidence>
<dbReference type="EMBL" id="JAUSUU010000001">
    <property type="protein sequence ID" value="MDQ0333900.1"/>
    <property type="molecule type" value="Genomic_DNA"/>
</dbReference>
<gene>
    <name evidence="5" type="ORF">J2Z56_001029</name>
    <name evidence="6" type="ORF">J2Z57_000322</name>
</gene>
<keyword evidence="8" id="KW-1185">Reference proteome</keyword>
<name>A0A9X0YLK3_9FLAO</name>
<keyword evidence="2" id="KW-0808">Transferase</keyword>
<dbReference type="InterPro" id="IPR051159">
    <property type="entry name" value="Hexapeptide_acetyltransf"/>
</dbReference>
<sequence length="456" mass="52283">MFENLKAIFVKKIHNRIKQIEKKESVELKKQLQLDYEIRLQSVGYGFKLNGDKFFISEANKVIVGNNVHIDDNSYFSTKGGLVIGDNTHISRNVTIYTHNHDYNGTALPYDLNNSFRPVIIGKNVWIGMNVSIAPGVSIGDGAIIGIGAVVNRDINEGEIVVAPQVISIKNRDRAHYKKLILENKYGGINGELLSKEEVSLFSKSYQENRNKEIVFVLGTGRSGSTSIVDILNQHPNCIASHENILQLVRLSTDYACNFTGKESILNELNKIFETKSWPGNGTELIVHSDQRLWNFIGFLNDYFPNAKFIHLVREPIPTITSMVSRNWYINNEYFEYNRLDWAKYRLSGFACGDVSEIEWNTMSALQKCCWYYVFINSQIKKQLDSLESSKSLKINLESIDYKLMSDFLNFDNFEFKSVVSNKIRSVDKDKLKSLQESDIKKEIEIELNKYNIDFL</sequence>
<comment type="caution">
    <text evidence="5">The sequence shown here is derived from an EMBL/GenBank/DDBJ whole genome shotgun (WGS) entry which is preliminary data.</text>
</comment>
<dbReference type="OrthoDB" id="9814490at2"/>
<accession>A0A9X0YLK3</accession>
<evidence type="ECO:0000313" key="7">
    <source>
        <dbReference type="Proteomes" id="UP001138672"/>
    </source>
</evidence>
<organism evidence="5 7">
    <name type="scientific">Formosa algae</name>
    <dbReference type="NCBI Taxonomy" id="225843"/>
    <lineage>
        <taxon>Bacteria</taxon>
        <taxon>Pseudomonadati</taxon>
        <taxon>Bacteroidota</taxon>
        <taxon>Flavobacteriia</taxon>
        <taxon>Flavobacteriales</taxon>
        <taxon>Flavobacteriaceae</taxon>
        <taxon>Formosa</taxon>
    </lineage>
</organism>
<dbReference type="InterPro" id="IPR027417">
    <property type="entry name" value="P-loop_NTPase"/>
</dbReference>
<dbReference type="Proteomes" id="UP001231587">
    <property type="component" value="Unassembled WGS sequence"/>
</dbReference>
<dbReference type="GO" id="GO:0005829">
    <property type="term" value="C:cytosol"/>
    <property type="evidence" value="ECO:0007669"/>
    <property type="project" value="TreeGrafter"/>
</dbReference>
<dbReference type="PANTHER" id="PTHR23416:SF23">
    <property type="entry name" value="ACETYLTRANSFERASE C18B11.09C-RELATED"/>
    <property type="match status" value="1"/>
</dbReference>
<dbReference type="Pfam" id="PF00132">
    <property type="entry name" value="Hexapep"/>
    <property type="match status" value="1"/>
</dbReference>
<dbReference type="CDD" id="cd04647">
    <property type="entry name" value="LbH_MAT_like"/>
    <property type="match status" value="1"/>
</dbReference>
<dbReference type="SUPFAM" id="SSF52540">
    <property type="entry name" value="P-loop containing nucleoside triphosphate hydrolases"/>
    <property type="match status" value="1"/>
</dbReference>
<dbReference type="Gene3D" id="3.40.50.300">
    <property type="entry name" value="P-loop containing nucleotide triphosphate hydrolases"/>
    <property type="match status" value="1"/>
</dbReference>
<evidence type="ECO:0000313" key="5">
    <source>
        <dbReference type="EMBL" id="MBP1839123.1"/>
    </source>
</evidence>
<evidence type="ECO:0000313" key="8">
    <source>
        <dbReference type="Proteomes" id="UP001231587"/>
    </source>
</evidence>
<dbReference type="GO" id="GO:0008374">
    <property type="term" value="F:O-acyltransferase activity"/>
    <property type="evidence" value="ECO:0007669"/>
    <property type="project" value="TreeGrafter"/>
</dbReference>
<comment type="similarity">
    <text evidence="1">Belongs to the transferase hexapeptide repeat family.</text>
</comment>
<keyword evidence="4" id="KW-0012">Acyltransferase</keyword>
<dbReference type="Gene3D" id="2.160.10.10">
    <property type="entry name" value="Hexapeptide repeat proteins"/>
    <property type="match status" value="1"/>
</dbReference>
<dbReference type="EMBL" id="JAGGJQ010000002">
    <property type="protein sequence ID" value="MBP1839123.1"/>
    <property type="molecule type" value="Genomic_DNA"/>
</dbReference>
<proteinExistence type="inferred from homology"/>
<dbReference type="PROSITE" id="PS00101">
    <property type="entry name" value="HEXAPEP_TRANSFERASES"/>
    <property type="match status" value="1"/>
</dbReference>
<reference evidence="5" key="1">
    <citation type="submission" date="2021-03" db="EMBL/GenBank/DDBJ databases">
        <title>Genomic Encyclopedia of Type Strains, Phase IV (KMG-IV): sequencing the most valuable type-strain genomes for metagenomic binning, comparative biology and taxonomic classification.</title>
        <authorList>
            <person name="Goeker M."/>
        </authorList>
    </citation>
    <scope>NUCLEOTIDE SEQUENCE</scope>
    <source>
        <strain evidence="5">DSM 15523</strain>
        <strain evidence="6 8">DSM 16476</strain>
    </source>
</reference>
<keyword evidence="3" id="KW-0677">Repeat</keyword>
<dbReference type="InterPro" id="IPR001451">
    <property type="entry name" value="Hexapep"/>
</dbReference>
<evidence type="ECO:0000256" key="1">
    <source>
        <dbReference type="ARBA" id="ARBA00007274"/>
    </source>
</evidence>
<dbReference type="PANTHER" id="PTHR23416">
    <property type="entry name" value="SIALIC ACID SYNTHASE-RELATED"/>
    <property type="match status" value="1"/>
</dbReference>
<dbReference type="AlphaFoldDB" id="A0A9X0YLK3"/>
<dbReference type="RefSeq" id="WP_057783150.1">
    <property type="nucleotide sequence ID" value="NZ_JAGGJQ010000002.1"/>
</dbReference>
<evidence type="ECO:0000256" key="4">
    <source>
        <dbReference type="ARBA" id="ARBA00023315"/>
    </source>
</evidence>
<evidence type="ECO:0000313" key="6">
    <source>
        <dbReference type="EMBL" id="MDQ0333900.1"/>
    </source>
</evidence>
<evidence type="ECO:0000256" key="2">
    <source>
        <dbReference type="ARBA" id="ARBA00022679"/>
    </source>
</evidence>
<dbReference type="Pfam" id="PF13469">
    <property type="entry name" value="Sulfotransfer_3"/>
    <property type="match status" value="1"/>
</dbReference>
<dbReference type="InterPro" id="IPR011004">
    <property type="entry name" value="Trimer_LpxA-like_sf"/>
</dbReference>
<dbReference type="SUPFAM" id="SSF51161">
    <property type="entry name" value="Trimeric LpxA-like enzymes"/>
    <property type="match status" value="1"/>
</dbReference>